<dbReference type="SUPFAM" id="SSF52151">
    <property type="entry name" value="FabD/lysophospholipase-like"/>
    <property type="match status" value="1"/>
</dbReference>
<dbReference type="AlphaFoldDB" id="A0A6C0TY72"/>
<dbReference type="InterPro" id="IPR019894">
    <property type="entry name" value="Patatin-related_protein"/>
</dbReference>
<feature type="active site" description="Nucleophile" evidence="2">
    <location>
        <position position="101"/>
    </location>
</feature>
<proteinExistence type="predicted"/>
<dbReference type="Pfam" id="PF11856">
    <property type="entry name" value="DUF3376"/>
    <property type="match status" value="1"/>
</dbReference>
<dbReference type="InterPro" id="IPR002641">
    <property type="entry name" value="PNPLA_dom"/>
</dbReference>
<feature type="domain" description="PNPLA" evidence="3">
    <location>
        <begin position="19"/>
        <end position="360"/>
    </location>
</feature>
<dbReference type="Gene3D" id="3.40.1090.10">
    <property type="entry name" value="Cytosolic phospholipase A2 catalytic domain"/>
    <property type="match status" value="1"/>
</dbReference>
<evidence type="ECO:0000256" key="2">
    <source>
        <dbReference type="PROSITE-ProRule" id="PRU01161"/>
    </source>
</evidence>
<evidence type="ECO:0000313" key="4">
    <source>
        <dbReference type="EMBL" id="QIB64588.1"/>
    </source>
</evidence>
<comment type="caution">
    <text evidence="2">Lacks conserved residue(s) required for the propagation of feature annotation.</text>
</comment>
<organism evidence="4 5">
    <name type="scientific">Kineobactrum salinum</name>
    <dbReference type="NCBI Taxonomy" id="2708301"/>
    <lineage>
        <taxon>Bacteria</taxon>
        <taxon>Pseudomonadati</taxon>
        <taxon>Pseudomonadota</taxon>
        <taxon>Gammaproteobacteria</taxon>
        <taxon>Cellvibrionales</taxon>
        <taxon>Halieaceae</taxon>
        <taxon>Kineobactrum</taxon>
    </lineage>
</organism>
<feature type="short sequence motif" description="GXSXG" evidence="2">
    <location>
        <begin position="99"/>
        <end position="103"/>
    </location>
</feature>
<evidence type="ECO:0000313" key="5">
    <source>
        <dbReference type="Proteomes" id="UP000477680"/>
    </source>
</evidence>
<dbReference type="Proteomes" id="UP000477680">
    <property type="component" value="Chromosome"/>
</dbReference>
<dbReference type="KEGG" id="kim:G3T16_03435"/>
<name>A0A6C0TY72_9GAMM</name>
<evidence type="ECO:0000259" key="3">
    <source>
        <dbReference type="PROSITE" id="PS51635"/>
    </source>
</evidence>
<dbReference type="Pfam" id="PF01734">
    <property type="entry name" value="Patatin"/>
    <property type="match status" value="1"/>
</dbReference>
<gene>
    <name evidence="4" type="ORF">G3T16_03435</name>
</gene>
<dbReference type="PROSITE" id="PS51635">
    <property type="entry name" value="PNPLA"/>
    <property type="match status" value="1"/>
</dbReference>
<reference evidence="4 5" key="1">
    <citation type="submission" date="2020-02" db="EMBL/GenBank/DDBJ databases">
        <title>Genome sequencing for Kineobactrum sp. M2.</title>
        <authorList>
            <person name="Park S.-J."/>
        </authorList>
    </citation>
    <scope>NUCLEOTIDE SEQUENCE [LARGE SCALE GENOMIC DNA]</scope>
    <source>
        <strain evidence="4 5">M2</strain>
    </source>
</reference>
<protein>
    <submittedName>
        <fullName evidence="4">Patatin-like protein</fullName>
    </submittedName>
</protein>
<evidence type="ECO:0000256" key="1">
    <source>
        <dbReference type="ARBA" id="ARBA00023098"/>
    </source>
</evidence>
<keyword evidence="5" id="KW-1185">Reference proteome</keyword>
<keyword evidence="2" id="KW-0378">Hydrolase</keyword>
<accession>A0A6C0TY72</accession>
<feature type="active site" description="Proton acceptor" evidence="2">
    <location>
        <position position="347"/>
    </location>
</feature>
<dbReference type="EMBL" id="CP048711">
    <property type="protein sequence ID" value="QIB64588.1"/>
    <property type="molecule type" value="Genomic_DNA"/>
</dbReference>
<keyword evidence="2" id="KW-0442">Lipid degradation</keyword>
<dbReference type="RefSeq" id="WP_163493838.1">
    <property type="nucleotide sequence ID" value="NZ_CP048711.1"/>
</dbReference>
<dbReference type="InterPro" id="IPR024282">
    <property type="entry name" value="DUF3376"/>
</dbReference>
<sequence length="799" mass="89801">MTADKSSGPVPERELRLALVCYGGVSLAVYMHGITREILKLVRASRAYHGVAREVADTASYADTVDHRGELDTEAVYFRLLQQIGGQLRLRVLVDVIAGASAGGINGIMLARALAFDLSLDSHRKLWLELADVDQLLDPEARATRLSKVYMRPLFWMAGLQQRRRARRLGNTVQDSTVLDNLSLFMRSRWFEPPFSGPRMSEMMLDALESMGTESAGEQRSLLPQGQPLDLFVTTTDFWGYPQTIPLHDPPTVQEREHRHIFHFHHQPTRNGEQASMLGRDQLPSLAFAARATSSFPGAFPPARLAEIDDLLRQRECPWEGRDSFITTQFKSSRRHGEDAEDAAFIDGSVLMNKPVSVALNAVQRHAAHRQTDRRLVYLEPNPEVAREIDHEIPGFFKTIAGALSNIPRQQPIRDDLEWIAQFNEQVHLHREVADGVRSQVLATMGSILDAGLSAPPNARAIARWRRTANTRAAVDAGYAYEGYARLKVLGLLEELAEQFQHSGRAPGPAEAVQCMQAWARRERIRPIGQAATSARHQEVAPWVRFLRNYDIRYRLRRVLLLIRRSNELYTDPLASGVCELHVHLDRLKSRLYDHAEQLRGQLNGSSPEVAAEELPAQDDPVDAFLVQLRERLDLVAFDKALDEEMAQWCGEVADIALIREILTTYFGFAYYDVLTFPMTSSRGVDALEEIKVDRIAVDDANTLREGGARDILKGVQFSNFGAFFSRRFRENDYLWGRLTAAERLVDIVGSAAPEAVAAGLDLTETKKQLFLAILRAEAPHLQETSELIAELETRARAL</sequence>
<dbReference type="GO" id="GO:0016787">
    <property type="term" value="F:hydrolase activity"/>
    <property type="evidence" value="ECO:0007669"/>
    <property type="project" value="UniProtKB-UniRule"/>
</dbReference>
<dbReference type="InterPro" id="IPR016035">
    <property type="entry name" value="Acyl_Trfase/lysoPLipase"/>
</dbReference>
<keyword evidence="1 2" id="KW-0443">Lipid metabolism</keyword>
<dbReference type="GO" id="GO:0016042">
    <property type="term" value="P:lipid catabolic process"/>
    <property type="evidence" value="ECO:0007669"/>
    <property type="project" value="UniProtKB-UniRule"/>
</dbReference>
<dbReference type="NCBIfam" id="TIGR03607">
    <property type="entry name" value="patatin-like protein"/>
    <property type="match status" value="1"/>
</dbReference>